<dbReference type="InterPro" id="IPR021525">
    <property type="entry name" value="DUF3189"/>
</dbReference>
<dbReference type="EMBL" id="BDGJ01000125">
    <property type="protein sequence ID" value="GAW93234.1"/>
    <property type="molecule type" value="Genomic_DNA"/>
</dbReference>
<keyword evidence="2" id="KW-1185">Reference proteome</keyword>
<dbReference type="Pfam" id="PF11385">
    <property type="entry name" value="DUF3189"/>
    <property type="match status" value="1"/>
</dbReference>
<proteinExistence type="predicted"/>
<organism evidence="1 2">
    <name type="scientific">Calderihabitans maritimus</name>
    <dbReference type="NCBI Taxonomy" id="1246530"/>
    <lineage>
        <taxon>Bacteria</taxon>
        <taxon>Bacillati</taxon>
        <taxon>Bacillota</taxon>
        <taxon>Clostridia</taxon>
        <taxon>Neomoorellales</taxon>
        <taxon>Calderihabitantaceae</taxon>
        <taxon>Calderihabitans</taxon>
    </lineage>
</organism>
<name>A0A1Z5HUN9_9FIRM</name>
<dbReference type="AlphaFoldDB" id="A0A1Z5HUN9"/>
<sequence>MKIIYHCFGGSHSSVTAAAIHVGLLSSSAIPRGDQLMQVPYFDGQEKEDHGEFKYIGTDEFGNQVYVVGKRNLGEMFEPMMYGIGRLYGVSGKDVILVDTMPYVNWMMVVGGFLSRRLGLVRLGRPLVIWGTQQAFANFANMVETLKTKLRSGQVMAQ</sequence>
<gene>
    <name evidence="1" type="ORF">KKC1_23730</name>
</gene>
<accession>A0A1Z5HUN9</accession>
<protein>
    <recommendedName>
        <fullName evidence="3">DUF3189 family protein</fullName>
    </recommendedName>
</protein>
<dbReference type="Proteomes" id="UP000197032">
    <property type="component" value="Unassembled WGS sequence"/>
</dbReference>
<dbReference type="OrthoDB" id="1680616at2"/>
<evidence type="ECO:0000313" key="1">
    <source>
        <dbReference type="EMBL" id="GAW93234.1"/>
    </source>
</evidence>
<evidence type="ECO:0000313" key="2">
    <source>
        <dbReference type="Proteomes" id="UP000197032"/>
    </source>
</evidence>
<reference evidence="2" key="1">
    <citation type="journal article" date="2017" name="Appl. Environ. Microbiol.">
        <title>Genomic Analysis of Calderihabitans maritimus KKC1, a Thermophilic, Hydrogenogenic, Carboxydotrophic Bacterium Isolated from Marine Sediment.</title>
        <authorList>
            <person name="Omae K."/>
            <person name="Yoneda Y."/>
            <person name="Fukuyama Y."/>
            <person name="Yoshida T."/>
            <person name="Sako Y."/>
        </authorList>
    </citation>
    <scope>NUCLEOTIDE SEQUENCE [LARGE SCALE GENOMIC DNA]</scope>
    <source>
        <strain evidence="2">KKC1</strain>
    </source>
</reference>
<comment type="caution">
    <text evidence="1">The sequence shown here is derived from an EMBL/GenBank/DDBJ whole genome shotgun (WGS) entry which is preliminary data.</text>
</comment>
<evidence type="ECO:0008006" key="3">
    <source>
        <dbReference type="Google" id="ProtNLM"/>
    </source>
</evidence>
<dbReference type="RefSeq" id="WP_088554418.1">
    <property type="nucleotide sequence ID" value="NZ_BDGJ01000125.1"/>
</dbReference>